<dbReference type="GO" id="GO:0006310">
    <property type="term" value="P:DNA recombination"/>
    <property type="evidence" value="ECO:0007669"/>
    <property type="project" value="UniProtKB-KW"/>
</dbReference>
<organism evidence="3 4">
    <name type="scientific">Allorhodopirellula solitaria</name>
    <dbReference type="NCBI Taxonomy" id="2527987"/>
    <lineage>
        <taxon>Bacteria</taxon>
        <taxon>Pseudomonadati</taxon>
        <taxon>Planctomycetota</taxon>
        <taxon>Planctomycetia</taxon>
        <taxon>Pirellulales</taxon>
        <taxon>Pirellulaceae</taxon>
        <taxon>Allorhodopirellula</taxon>
    </lineage>
</organism>
<dbReference type="PANTHER" id="PTHR30349:SF90">
    <property type="entry name" value="TYROSINE RECOMBINASE XERD"/>
    <property type="match status" value="1"/>
</dbReference>
<dbReference type="InterPro" id="IPR002104">
    <property type="entry name" value="Integrase_catalytic"/>
</dbReference>
<dbReference type="InterPro" id="IPR011010">
    <property type="entry name" value="DNA_brk_join_enz"/>
</dbReference>
<dbReference type="GO" id="GO:0015074">
    <property type="term" value="P:DNA integration"/>
    <property type="evidence" value="ECO:0007669"/>
    <property type="project" value="InterPro"/>
</dbReference>
<dbReference type="RefSeq" id="WP_186775049.1">
    <property type="nucleotide sequence ID" value="NZ_SJPK01000012.1"/>
</dbReference>
<keyword evidence="4" id="KW-1185">Reference proteome</keyword>
<name>A0A5C5X039_9BACT</name>
<accession>A0A5C5X039</accession>
<dbReference type="PANTHER" id="PTHR30349">
    <property type="entry name" value="PHAGE INTEGRASE-RELATED"/>
    <property type="match status" value="1"/>
</dbReference>
<gene>
    <name evidence="3" type="ORF">CA85_40450</name>
</gene>
<dbReference type="Proteomes" id="UP000318053">
    <property type="component" value="Unassembled WGS sequence"/>
</dbReference>
<dbReference type="SUPFAM" id="SSF56349">
    <property type="entry name" value="DNA breaking-rejoining enzymes"/>
    <property type="match status" value="1"/>
</dbReference>
<feature type="domain" description="Tyr recombinase" evidence="2">
    <location>
        <begin position="194"/>
        <end position="367"/>
    </location>
</feature>
<dbReference type="EMBL" id="SJPK01000012">
    <property type="protein sequence ID" value="TWT56514.1"/>
    <property type="molecule type" value="Genomic_DNA"/>
</dbReference>
<protein>
    <submittedName>
        <fullName evidence="3">Site-specific tyrosine recombinase XerC</fullName>
    </submittedName>
</protein>
<keyword evidence="1" id="KW-0233">DNA recombination</keyword>
<evidence type="ECO:0000313" key="4">
    <source>
        <dbReference type="Proteomes" id="UP000318053"/>
    </source>
</evidence>
<dbReference type="InterPro" id="IPR013762">
    <property type="entry name" value="Integrase-like_cat_sf"/>
</dbReference>
<sequence length="375" mass="41907">MPRKRSEQPAYSYHTSGQARVRLGHEVFYLGKHGSPESYARYYSLLAEYNANGKQAPEKAEDEGEAEAVRLADSVVRVKHITADFRARVLPLHESNPANQSKYANLCDFLDERHGDEPAEEFGPRKLEAMRDVLIARGIGKKHRPNSRPYANDQARKIIKIIEHGVSRELVSPERIVALRSLPPLRRGQARENPKRKGVSLETVQATLPHLTSTAAAMVRLQLATAMRPSEMFSMTPSMIDRSGEVWFYRPARHKTEHHGKEKAVPILGDALEALTPFLFGDADQPCFMTEKGTAWNKDAFRIAIRRAAKAAKAEHWTPYQIRHTSLQAVRDVQGPEGAQALAGHSRLSTTEIYAKVSELKAIEAAKVAPRLTNG</sequence>
<reference evidence="3 4" key="1">
    <citation type="submission" date="2019-02" db="EMBL/GenBank/DDBJ databases">
        <title>Deep-cultivation of Planctomycetes and their phenomic and genomic characterization uncovers novel biology.</title>
        <authorList>
            <person name="Wiegand S."/>
            <person name="Jogler M."/>
            <person name="Boedeker C."/>
            <person name="Pinto D."/>
            <person name="Vollmers J."/>
            <person name="Rivas-Marin E."/>
            <person name="Kohn T."/>
            <person name="Peeters S.H."/>
            <person name="Heuer A."/>
            <person name="Rast P."/>
            <person name="Oberbeckmann S."/>
            <person name="Bunk B."/>
            <person name="Jeske O."/>
            <person name="Meyerdierks A."/>
            <person name="Storesund J.E."/>
            <person name="Kallscheuer N."/>
            <person name="Luecker S."/>
            <person name="Lage O.M."/>
            <person name="Pohl T."/>
            <person name="Merkel B.J."/>
            <person name="Hornburger P."/>
            <person name="Mueller R.-W."/>
            <person name="Bruemmer F."/>
            <person name="Labrenz M."/>
            <person name="Spormann A.M."/>
            <person name="Op Den Camp H."/>
            <person name="Overmann J."/>
            <person name="Amann R."/>
            <person name="Jetten M.S.M."/>
            <person name="Mascher T."/>
            <person name="Medema M.H."/>
            <person name="Devos D.P."/>
            <person name="Kaster A.-K."/>
            <person name="Ovreas L."/>
            <person name="Rohde M."/>
            <person name="Galperin M.Y."/>
            <person name="Jogler C."/>
        </authorList>
    </citation>
    <scope>NUCLEOTIDE SEQUENCE [LARGE SCALE GENOMIC DNA]</scope>
    <source>
        <strain evidence="3 4">CA85</strain>
    </source>
</reference>
<proteinExistence type="predicted"/>
<dbReference type="InterPro" id="IPR050090">
    <property type="entry name" value="Tyrosine_recombinase_XerCD"/>
</dbReference>
<dbReference type="AlphaFoldDB" id="A0A5C5X039"/>
<dbReference type="Gene3D" id="1.10.443.10">
    <property type="entry name" value="Intergrase catalytic core"/>
    <property type="match status" value="1"/>
</dbReference>
<evidence type="ECO:0000259" key="2">
    <source>
        <dbReference type="PROSITE" id="PS51898"/>
    </source>
</evidence>
<dbReference type="Pfam" id="PF00589">
    <property type="entry name" value="Phage_integrase"/>
    <property type="match status" value="1"/>
</dbReference>
<dbReference type="PROSITE" id="PS51898">
    <property type="entry name" value="TYR_RECOMBINASE"/>
    <property type="match status" value="1"/>
</dbReference>
<dbReference type="GO" id="GO:0003677">
    <property type="term" value="F:DNA binding"/>
    <property type="evidence" value="ECO:0007669"/>
    <property type="project" value="InterPro"/>
</dbReference>
<dbReference type="CDD" id="cd00397">
    <property type="entry name" value="DNA_BRE_C"/>
    <property type="match status" value="1"/>
</dbReference>
<comment type="caution">
    <text evidence="3">The sequence shown here is derived from an EMBL/GenBank/DDBJ whole genome shotgun (WGS) entry which is preliminary data.</text>
</comment>
<evidence type="ECO:0000256" key="1">
    <source>
        <dbReference type="ARBA" id="ARBA00023172"/>
    </source>
</evidence>
<evidence type="ECO:0000313" key="3">
    <source>
        <dbReference type="EMBL" id="TWT56514.1"/>
    </source>
</evidence>